<proteinExistence type="predicted"/>
<protein>
    <submittedName>
        <fullName evidence="2">Uncharacterized protein</fullName>
    </submittedName>
</protein>
<dbReference type="AlphaFoldDB" id="A0AAD7MQ56"/>
<feature type="compositionally biased region" description="Low complexity" evidence="1">
    <location>
        <begin position="136"/>
        <end position="145"/>
    </location>
</feature>
<sequence>MQPTDVHFFPPSSSVLVALSDESLTPPSPILSAVGVSCSNDYIPILLDFICLEPSISCSTLTSTFPCVTDPQSDVAGSRGSVGTFGPLHRQSRQNDACWSPNSPAFLGHDLPTGISTSPSSAAPLTAVKDIEVAPTPGSSPTTPTFQSYNGAPISPSPSVSSCPSSPRLRRKFKFPIDCNGPTLPGSKSWVPVFEPRDDNCAPPDGTKNKLALPGYTHPQMSRDVRPSLIRQSPIQCPSSPDKCAHAECSFPIPLPKVLSWLQDTVVELLVDQEGFRSIHPTFKLVGFPKQARGWDSPDQGGLALFRPVKRETFRFHYAPLDGLPILRRLTVNDDESRDYISRQACLSLKANGVYTVQGSESSHIPSSCFDPGDPKTTLTSDHTKFKWEFQYLVEDRLEQSGKIVDGEKTLTPLTFLCSPWLLHPSQARKMKLMHIVKKSVTTKLVAEKLEPPLPFLSGPNPPAKPATLWTLHRRVQSSHGDEPKARKKTGSMRRAEATRTSRDENQEPQFFGRRRRASSAGEGRLVVKSECYPATVHPSTNPVAQHIVPRAELAELLNNNEVERFSYGLSPAPRR</sequence>
<comment type="caution">
    <text evidence="2">The sequence shown here is derived from an EMBL/GenBank/DDBJ whole genome shotgun (WGS) entry which is preliminary data.</text>
</comment>
<reference evidence="2" key="1">
    <citation type="submission" date="2023-03" db="EMBL/GenBank/DDBJ databases">
        <title>Massive genome expansion in bonnet fungi (Mycena s.s.) driven by repeated elements and novel gene families across ecological guilds.</title>
        <authorList>
            <consortium name="Lawrence Berkeley National Laboratory"/>
            <person name="Harder C.B."/>
            <person name="Miyauchi S."/>
            <person name="Viragh M."/>
            <person name="Kuo A."/>
            <person name="Thoen E."/>
            <person name="Andreopoulos B."/>
            <person name="Lu D."/>
            <person name="Skrede I."/>
            <person name="Drula E."/>
            <person name="Henrissat B."/>
            <person name="Morin E."/>
            <person name="Kohler A."/>
            <person name="Barry K."/>
            <person name="LaButti K."/>
            <person name="Morin E."/>
            <person name="Salamov A."/>
            <person name="Lipzen A."/>
            <person name="Mereny Z."/>
            <person name="Hegedus B."/>
            <person name="Baldrian P."/>
            <person name="Stursova M."/>
            <person name="Weitz H."/>
            <person name="Taylor A."/>
            <person name="Grigoriev I.V."/>
            <person name="Nagy L.G."/>
            <person name="Martin F."/>
            <person name="Kauserud H."/>
        </authorList>
    </citation>
    <scope>NUCLEOTIDE SEQUENCE</scope>
    <source>
        <strain evidence="2">CBHHK188m</strain>
    </source>
</reference>
<dbReference type="Proteomes" id="UP001215280">
    <property type="component" value="Unassembled WGS sequence"/>
</dbReference>
<gene>
    <name evidence="2" type="ORF">DFH07DRAFT_851568</name>
</gene>
<feature type="region of interest" description="Disordered" evidence="1">
    <location>
        <begin position="136"/>
        <end position="165"/>
    </location>
</feature>
<evidence type="ECO:0000313" key="2">
    <source>
        <dbReference type="EMBL" id="KAJ7727837.1"/>
    </source>
</evidence>
<organism evidence="2 3">
    <name type="scientific">Mycena maculata</name>
    <dbReference type="NCBI Taxonomy" id="230809"/>
    <lineage>
        <taxon>Eukaryota</taxon>
        <taxon>Fungi</taxon>
        <taxon>Dikarya</taxon>
        <taxon>Basidiomycota</taxon>
        <taxon>Agaricomycotina</taxon>
        <taxon>Agaricomycetes</taxon>
        <taxon>Agaricomycetidae</taxon>
        <taxon>Agaricales</taxon>
        <taxon>Marasmiineae</taxon>
        <taxon>Mycenaceae</taxon>
        <taxon>Mycena</taxon>
    </lineage>
</organism>
<keyword evidence="3" id="KW-1185">Reference proteome</keyword>
<accession>A0AAD7MQ56</accession>
<evidence type="ECO:0000256" key="1">
    <source>
        <dbReference type="SAM" id="MobiDB-lite"/>
    </source>
</evidence>
<dbReference type="EMBL" id="JARJLG010000209">
    <property type="protein sequence ID" value="KAJ7727837.1"/>
    <property type="molecule type" value="Genomic_DNA"/>
</dbReference>
<feature type="region of interest" description="Disordered" evidence="1">
    <location>
        <begin position="474"/>
        <end position="524"/>
    </location>
</feature>
<feature type="compositionally biased region" description="Low complexity" evidence="1">
    <location>
        <begin position="153"/>
        <end position="165"/>
    </location>
</feature>
<evidence type="ECO:0000313" key="3">
    <source>
        <dbReference type="Proteomes" id="UP001215280"/>
    </source>
</evidence>
<feature type="compositionally biased region" description="Basic and acidic residues" evidence="1">
    <location>
        <begin position="494"/>
        <end position="506"/>
    </location>
</feature>
<name>A0AAD7MQ56_9AGAR</name>